<keyword evidence="3" id="KW-1185">Reference proteome</keyword>
<evidence type="ECO:0000313" key="2">
    <source>
        <dbReference type="EMBL" id="KAF9444816.1"/>
    </source>
</evidence>
<reference evidence="2" key="1">
    <citation type="submission" date="2020-11" db="EMBL/GenBank/DDBJ databases">
        <authorList>
            <consortium name="DOE Joint Genome Institute"/>
            <person name="Ahrendt S."/>
            <person name="Riley R."/>
            <person name="Andreopoulos W."/>
            <person name="Labutti K."/>
            <person name="Pangilinan J."/>
            <person name="Ruiz-Duenas F.J."/>
            <person name="Barrasa J.M."/>
            <person name="Sanchez-Garcia M."/>
            <person name="Camarero S."/>
            <person name="Miyauchi S."/>
            <person name="Serrano A."/>
            <person name="Linde D."/>
            <person name="Babiker R."/>
            <person name="Drula E."/>
            <person name="Ayuso-Fernandez I."/>
            <person name="Pacheco R."/>
            <person name="Padilla G."/>
            <person name="Ferreira P."/>
            <person name="Barriuso J."/>
            <person name="Kellner H."/>
            <person name="Castanera R."/>
            <person name="Alfaro M."/>
            <person name="Ramirez L."/>
            <person name="Pisabarro A.G."/>
            <person name="Kuo A."/>
            <person name="Tritt A."/>
            <person name="Lipzen A."/>
            <person name="He G."/>
            <person name="Yan M."/>
            <person name="Ng V."/>
            <person name="Cullen D."/>
            <person name="Martin F."/>
            <person name="Rosso M.-N."/>
            <person name="Henrissat B."/>
            <person name="Hibbett D."/>
            <person name="Martinez A.T."/>
            <person name="Grigoriev I.V."/>
        </authorList>
    </citation>
    <scope>NUCLEOTIDE SEQUENCE</scope>
    <source>
        <strain evidence="2">MF-IS2</strain>
    </source>
</reference>
<comment type="caution">
    <text evidence="2">The sequence shown here is derived from an EMBL/GenBank/DDBJ whole genome shotgun (WGS) entry which is preliminary data.</text>
</comment>
<proteinExistence type="predicted"/>
<gene>
    <name evidence="2" type="ORF">P691DRAFT_786047</name>
</gene>
<evidence type="ECO:0000256" key="1">
    <source>
        <dbReference type="SAM" id="MobiDB-lite"/>
    </source>
</evidence>
<dbReference type="AlphaFoldDB" id="A0A9P6BY70"/>
<feature type="compositionally biased region" description="Basic and acidic residues" evidence="1">
    <location>
        <begin position="165"/>
        <end position="175"/>
    </location>
</feature>
<dbReference type="Proteomes" id="UP000807342">
    <property type="component" value="Unassembled WGS sequence"/>
</dbReference>
<feature type="region of interest" description="Disordered" evidence="1">
    <location>
        <begin position="156"/>
        <end position="175"/>
    </location>
</feature>
<accession>A0A9P6BY70</accession>
<protein>
    <submittedName>
        <fullName evidence="2">Uncharacterized protein</fullName>
    </submittedName>
</protein>
<dbReference type="EMBL" id="MU151346">
    <property type="protein sequence ID" value="KAF9444816.1"/>
    <property type="molecule type" value="Genomic_DNA"/>
</dbReference>
<name>A0A9P6BY70_9AGAR</name>
<evidence type="ECO:0000313" key="3">
    <source>
        <dbReference type="Proteomes" id="UP000807342"/>
    </source>
</evidence>
<organism evidence="2 3">
    <name type="scientific">Macrolepiota fuliginosa MF-IS2</name>
    <dbReference type="NCBI Taxonomy" id="1400762"/>
    <lineage>
        <taxon>Eukaryota</taxon>
        <taxon>Fungi</taxon>
        <taxon>Dikarya</taxon>
        <taxon>Basidiomycota</taxon>
        <taxon>Agaricomycotina</taxon>
        <taxon>Agaricomycetes</taxon>
        <taxon>Agaricomycetidae</taxon>
        <taxon>Agaricales</taxon>
        <taxon>Agaricineae</taxon>
        <taxon>Agaricaceae</taxon>
        <taxon>Macrolepiota</taxon>
    </lineage>
</organism>
<sequence length="175" mass="19205">MARVTLTCLISNKRLPLVIDAGDVGLAVVVIPRHSTPPIASNLIFLRLTHATLLESHGSILASLRHVKSTSATLTSQLVEFTQAIDALKDQIKLAKDDTRKVDVQARLAEHEVGFFKSLMIHAWFPLLYHPSNPSSSRKTLQALLGELASLKSRLSESETTNTELEEKVDKSSLS</sequence>